<evidence type="ECO:0000256" key="1">
    <source>
        <dbReference type="SAM" id="Phobius"/>
    </source>
</evidence>
<name>A0ABQ6NBF4_9STRA</name>
<dbReference type="Proteomes" id="UP001165060">
    <property type="component" value="Unassembled WGS sequence"/>
</dbReference>
<gene>
    <name evidence="2" type="ORF">TeGR_g2903</name>
</gene>
<organism evidence="2 3">
    <name type="scientific">Tetraparma gracilis</name>
    <dbReference type="NCBI Taxonomy" id="2962635"/>
    <lineage>
        <taxon>Eukaryota</taxon>
        <taxon>Sar</taxon>
        <taxon>Stramenopiles</taxon>
        <taxon>Ochrophyta</taxon>
        <taxon>Bolidophyceae</taxon>
        <taxon>Parmales</taxon>
        <taxon>Triparmaceae</taxon>
        <taxon>Tetraparma</taxon>
    </lineage>
</organism>
<evidence type="ECO:0000313" key="3">
    <source>
        <dbReference type="Proteomes" id="UP001165060"/>
    </source>
</evidence>
<proteinExistence type="predicted"/>
<accession>A0ABQ6NBF4</accession>
<keyword evidence="1" id="KW-1133">Transmembrane helix</keyword>
<protein>
    <submittedName>
        <fullName evidence="2">Uncharacterized protein</fullName>
    </submittedName>
</protein>
<sequence length="138" mass="14878">MVGANLVFQLLVVYSKCHSIKKNKWRTMLFEVLSIVTFSKPGVDAYRVASGAETAEGSTMDPLGEMVYTKGGELVFEAVPGLVLQLVAALNAKENTISVFVSLIISTASAALTGTTIFWDIDTDPEKRKSNVGHHPCS</sequence>
<evidence type="ECO:0000313" key="2">
    <source>
        <dbReference type="EMBL" id="GMI53009.1"/>
    </source>
</evidence>
<keyword evidence="1" id="KW-0472">Membrane</keyword>
<reference evidence="2 3" key="1">
    <citation type="journal article" date="2023" name="Commun. Biol.">
        <title>Genome analysis of Parmales, the sister group of diatoms, reveals the evolutionary specialization of diatoms from phago-mixotrophs to photoautotrophs.</title>
        <authorList>
            <person name="Ban H."/>
            <person name="Sato S."/>
            <person name="Yoshikawa S."/>
            <person name="Yamada K."/>
            <person name="Nakamura Y."/>
            <person name="Ichinomiya M."/>
            <person name="Sato N."/>
            <person name="Blanc-Mathieu R."/>
            <person name="Endo H."/>
            <person name="Kuwata A."/>
            <person name="Ogata H."/>
        </authorList>
    </citation>
    <scope>NUCLEOTIDE SEQUENCE [LARGE SCALE GENOMIC DNA]</scope>
</reference>
<keyword evidence="3" id="KW-1185">Reference proteome</keyword>
<dbReference type="EMBL" id="BRYB01006607">
    <property type="protein sequence ID" value="GMI53009.1"/>
    <property type="molecule type" value="Genomic_DNA"/>
</dbReference>
<comment type="caution">
    <text evidence="2">The sequence shown here is derived from an EMBL/GenBank/DDBJ whole genome shotgun (WGS) entry which is preliminary data.</text>
</comment>
<keyword evidence="1" id="KW-0812">Transmembrane</keyword>
<feature type="transmembrane region" description="Helical" evidence="1">
    <location>
        <begin position="97"/>
        <end position="119"/>
    </location>
</feature>